<keyword evidence="2" id="KW-0614">Plasmid</keyword>
<feature type="domain" description="Transglycosylase SLT" evidence="1">
    <location>
        <begin position="12"/>
        <end position="103"/>
    </location>
</feature>
<protein>
    <submittedName>
        <fullName evidence="2">Transglycosylase</fullName>
    </submittedName>
</protein>
<dbReference type="InterPro" id="IPR023346">
    <property type="entry name" value="Lysozyme-like_dom_sf"/>
</dbReference>
<dbReference type="EMBL" id="KM922672">
    <property type="protein sequence ID" value="AJF79881.1"/>
    <property type="molecule type" value="Genomic_DNA"/>
</dbReference>
<sequence length="189" mass="20724">MKQFEKHGNQLIRAAREVGVDPQKVILISGLESSFIANNVSESGATGLGQFTNGTFMDRIKASKHPELQALKGKSRSEILSYRSNPRIASLALAEHIKDAEERVKKSFRANGINSPVTLADIYTVHNIGNPSMAVAARREQLAIAGVSVKALKLNSGLYKKGLNTTAREYMETVDRKFKILDTKLKNGN</sequence>
<dbReference type="RefSeq" id="WP_000808503.1">
    <property type="nucleotide sequence ID" value="NZ_CP018144.1"/>
</dbReference>
<reference evidence="2" key="2">
    <citation type="journal article" date="2015" name="Antimicrob. Agents Chemother.">
        <title>Dissemination of blaOXA-23 in Acinetobacter spp. in China: Main Roles of Conjugative Plasmid pAZJ221 and Transposon Tn2009.</title>
        <authorList>
            <person name="Liu L.L."/>
            <person name="Ji S.J."/>
            <person name="Ruan Z."/>
            <person name="Fu Y."/>
            <person name="Fu Y.Q."/>
            <person name="Wang Y.F."/>
            <person name="Yu Y.S."/>
        </authorList>
    </citation>
    <scope>NUCLEOTIDE SEQUENCE</scope>
    <source>
        <strain evidence="2">A221</strain>
        <plasmid evidence="2">pAZJ221</plasmid>
    </source>
</reference>
<accession>A0A0C4Y2K5</accession>
<dbReference type="AlphaFoldDB" id="A0A0C4Y2K5"/>
<evidence type="ECO:0000259" key="1">
    <source>
        <dbReference type="Pfam" id="PF01464"/>
    </source>
</evidence>
<dbReference type="Pfam" id="PF01464">
    <property type="entry name" value="SLT"/>
    <property type="match status" value="1"/>
</dbReference>
<gene>
    <name evidence="2" type="ORF">NG19_0045</name>
</gene>
<geneLocation type="plasmid" evidence="2">
    <name>pAZJ221</name>
</geneLocation>
<evidence type="ECO:0000313" key="2">
    <source>
        <dbReference type="EMBL" id="AJF79881.1"/>
    </source>
</evidence>
<dbReference type="InterPro" id="IPR008258">
    <property type="entry name" value="Transglycosylase_SLT_dom_1"/>
</dbReference>
<reference evidence="2" key="1">
    <citation type="submission" date="2014-10" db="EMBL/GenBank/DDBJ databases">
        <authorList>
            <person name="Liu L."/>
            <person name="Ji S."/>
            <person name="Ruan Z."/>
            <person name="Fu Y."/>
            <person name="Fu Y."/>
            <person name="Wang Y."/>
            <person name="Yu Y."/>
        </authorList>
    </citation>
    <scope>NUCLEOTIDE SEQUENCE</scope>
    <source>
        <strain evidence="2">A221</strain>
        <plasmid evidence="2">pAZJ221</plasmid>
    </source>
</reference>
<proteinExistence type="predicted"/>
<dbReference type="SUPFAM" id="SSF53955">
    <property type="entry name" value="Lysozyme-like"/>
    <property type="match status" value="1"/>
</dbReference>
<name>A0A0C4Y2K5_ACIBA</name>
<dbReference type="Gene3D" id="1.10.530.10">
    <property type="match status" value="1"/>
</dbReference>
<organism evidence="2">
    <name type="scientific">Acinetobacter baumannii</name>
    <dbReference type="NCBI Taxonomy" id="470"/>
    <lineage>
        <taxon>Bacteria</taxon>
        <taxon>Pseudomonadati</taxon>
        <taxon>Pseudomonadota</taxon>
        <taxon>Gammaproteobacteria</taxon>
        <taxon>Moraxellales</taxon>
        <taxon>Moraxellaceae</taxon>
        <taxon>Acinetobacter</taxon>
        <taxon>Acinetobacter calcoaceticus/baumannii complex</taxon>
    </lineage>
</organism>